<evidence type="ECO:0000256" key="7">
    <source>
        <dbReference type="ARBA" id="ARBA00035120"/>
    </source>
</evidence>
<keyword evidence="9" id="KW-0406">Ion transport</keyword>
<keyword evidence="11" id="KW-1185">Reference proteome</keyword>
<evidence type="ECO:0000313" key="10">
    <source>
        <dbReference type="EMBL" id="GGK27285.1"/>
    </source>
</evidence>
<evidence type="ECO:0000256" key="3">
    <source>
        <dbReference type="ARBA" id="ARBA00022692"/>
    </source>
</evidence>
<keyword evidence="6 9" id="KW-0407">Ion channel</keyword>
<evidence type="ECO:0000256" key="9">
    <source>
        <dbReference type="HAMAP-Rule" id="MF_00454"/>
    </source>
</evidence>
<gene>
    <name evidence="9" type="primary">fluC</name>
    <name evidence="9" type="synonym">crcB</name>
    <name evidence="10" type="ORF">GCM10008955_21370</name>
</gene>
<feature type="binding site" evidence="9">
    <location>
        <position position="78"/>
    </location>
    <ligand>
        <name>Na(+)</name>
        <dbReference type="ChEBI" id="CHEBI:29101"/>
        <note>structural</note>
    </ligand>
</feature>
<feature type="transmembrane region" description="Helical" evidence="9">
    <location>
        <begin position="42"/>
        <end position="63"/>
    </location>
</feature>
<keyword evidence="5 9" id="KW-0472">Membrane</keyword>
<organism evidence="10 11">
    <name type="scientific">Deinococcus malanensis</name>
    <dbReference type="NCBI Taxonomy" id="1706855"/>
    <lineage>
        <taxon>Bacteria</taxon>
        <taxon>Thermotogati</taxon>
        <taxon>Deinococcota</taxon>
        <taxon>Deinococci</taxon>
        <taxon>Deinococcales</taxon>
        <taxon>Deinococcaceae</taxon>
        <taxon>Deinococcus</taxon>
    </lineage>
</organism>
<protein>
    <recommendedName>
        <fullName evidence="9">Fluoride-specific ion channel FluC</fullName>
    </recommendedName>
</protein>
<dbReference type="PANTHER" id="PTHR28259:SF1">
    <property type="entry name" value="FLUORIDE EXPORT PROTEIN 1-RELATED"/>
    <property type="match status" value="1"/>
</dbReference>
<dbReference type="NCBIfam" id="TIGR00494">
    <property type="entry name" value="crcB"/>
    <property type="match status" value="1"/>
</dbReference>
<dbReference type="Proteomes" id="UP000647587">
    <property type="component" value="Unassembled WGS sequence"/>
</dbReference>
<accession>A0ABQ2EVS4</accession>
<dbReference type="EMBL" id="BMPP01000008">
    <property type="protein sequence ID" value="GGK27285.1"/>
    <property type="molecule type" value="Genomic_DNA"/>
</dbReference>
<comment type="caution">
    <text evidence="10">The sequence shown here is derived from an EMBL/GenBank/DDBJ whole genome shotgun (WGS) entry which is preliminary data.</text>
</comment>
<dbReference type="Pfam" id="PF02537">
    <property type="entry name" value="CRCB"/>
    <property type="match status" value="1"/>
</dbReference>
<dbReference type="PANTHER" id="PTHR28259">
    <property type="entry name" value="FLUORIDE EXPORT PROTEIN 1-RELATED"/>
    <property type="match status" value="1"/>
</dbReference>
<keyword evidence="9" id="KW-0479">Metal-binding</keyword>
<keyword evidence="3 9" id="KW-0812">Transmembrane</keyword>
<evidence type="ECO:0000313" key="11">
    <source>
        <dbReference type="Proteomes" id="UP000647587"/>
    </source>
</evidence>
<sequence>MLCCVGTWLWVMLGGALGAAARYGVMLVLTPLVRSGFPVPTLLINVVGSFLLGLTVALVGRGLWPETARLAFGTGFLGAFTTFSTFSVELDSLTARGSGGMALLYISLSVSLGVLAAVAGRLLGDRLGAAT</sequence>
<keyword evidence="9" id="KW-0813">Transport</keyword>
<comment type="activity regulation">
    <text evidence="9">Na(+) is not transported, but it plays an essential structural role and its presence is essential for fluoride channel function.</text>
</comment>
<evidence type="ECO:0000256" key="8">
    <source>
        <dbReference type="ARBA" id="ARBA00035585"/>
    </source>
</evidence>
<dbReference type="InterPro" id="IPR003691">
    <property type="entry name" value="FluC"/>
</dbReference>
<evidence type="ECO:0000256" key="1">
    <source>
        <dbReference type="ARBA" id="ARBA00004651"/>
    </source>
</evidence>
<keyword evidence="9" id="KW-0915">Sodium</keyword>
<keyword evidence="2 9" id="KW-1003">Cell membrane</keyword>
<comment type="function">
    <text evidence="9">Fluoride-specific ion channel. Important for reducing fluoride concentration in the cell, thus reducing its toxicity.</text>
</comment>
<comment type="similarity">
    <text evidence="7 9">Belongs to the fluoride channel Fluc/FEX (TC 1.A.43) family.</text>
</comment>
<evidence type="ECO:0000256" key="6">
    <source>
        <dbReference type="ARBA" id="ARBA00023303"/>
    </source>
</evidence>
<proteinExistence type="inferred from homology"/>
<evidence type="ECO:0000256" key="2">
    <source>
        <dbReference type="ARBA" id="ARBA00022475"/>
    </source>
</evidence>
<dbReference type="HAMAP" id="MF_00454">
    <property type="entry name" value="FluC"/>
    <property type="match status" value="1"/>
</dbReference>
<comment type="subcellular location">
    <subcellularLocation>
        <location evidence="1 9">Cell membrane</location>
        <topology evidence="1 9">Multi-pass membrane protein</topology>
    </subcellularLocation>
</comment>
<keyword evidence="4 9" id="KW-1133">Transmembrane helix</keyword>
<feature type="transmembrane region" description="Helical" evidence="9">
    <location>
        <begin position="102"/>
        <end position="123"/>
    </location>
</feature>
<comment type="catalytic activity">
    <reaction evidence="8">
        <text>fluoride(in) = fluoride(out)</text>
        <dbReference type="Rhea" id="RHEA:76159"/>
        <dbReference type="ChEBI" id="CHEBI:17051"/>
    </reaction>
    <physiologicalReaction direction="left-to-right" evidence="8">
        <dbReference type="Rhea" id="RHEA:76160"/>
    </physiologicalReaction>
</comment>
<name>A0ABQ2EVS4_9DEIO</name>
<evidence type="ECO:0000256" key="4">
    <source>
        <dbReference type="ARBA" id="ARBA00022989"/>
    </source>
</evidence>
<feature type="transmembrane region" description="Helical" evidence="9">
    <location>
        <begin position="70"/>
        <end position="90"/>
    </location>
</feature>
<evidence type="ECO:0000256" key="5">
    <source>
        <dbReference type="ARBA" id="ARBA00023136"/>
    </source>
</evidence>
<feature type="binding site" evidence="9">
    <location>
        <position position="81"/>
    </location>
    <ligand>
        <name>Na(+)</name>
        <dbReference type="ChEBI" id="CHEBI:29101"/>
        <note>structural</note>
    </ligand>
</feature>
<reference evidence="11" key="1">
    <citation type="journal article" date="2019" name="Int. J. Syst. Evol. Microbiol.">
        <title>The Global Catalogue of Microorganisms (GCM) 10K type strain sequencing project: providing services to taxonomists for standard genome sequencing and annotation.</title>
        <authorList>
            <consortium name="The Broad Institute Genomics Platform"/>
            <consortium name="The Broad Institute Genome Sequencing Center for Infectious Disease"/>
            <person name="Wu L."/>
            <person name="Ma J."/>
        </authorList>
    </citation>
    <scope>NUCLEOTIDE SEQUENCE [LARGE SCALE GENOMIC DNA]</scope>
    <source>
        <strain evidence="11">JCM 30331</strain>
    </source>
</reference>